<name>A0AAE3M933_9BACT</name>
<sequence>MNLAKEIRNQINKMPEGEAFGYLDLGISKKDFITAAKALERLQSAGVIKKVSKGKFYKPKQTVFGELEPDYNNQLNTYLFQNGKRIAYVTGISLYNQMGLTTQVANQISIASRIKRIYINRGALKADAVKSYADVTESNYKLLGILDALKDIKKIPDGNIENSIKLLTSLIKQQNGNQLKMLVNLALVYPPRVKALLGAILENIDANIEIAKLKKNLNPLTKYKVGIKPNELPTIKNWNIV</sequence>
<keyword evidence="2" id="KW-1185">Reference proteome</keyword>
<dbReference type="InterPro" id="IPR045738">
    <property type="entry name" value="DUF6088"/>
</dbReference>
<dbReference type="AlphaFoldDB" id="A0AAE3M933"/>
<dbReference type="Proteomes" id="UP001209229">
    <property type="component" value="Unassembled WGS sequence"/>
</dbReference>
<dbReference type="RefSeq" id="WP_301192949.1">
    <property type="nucleotide sequence ID" value="NZ_JAPDPJ010000105.1"/>
</dbReference>
<accession>A0AAE3M933</accession>
<dbReference type="EMBL" id="JAPDPJ010000105">
    <property type="protein sequence ID" value="MCW3789394.1"/>
    <property type="molecule type" value="Genomic_DNA"/>
</dbReference>
<dbReference type="Pfam" id="PF19570">
    <property type="entry name" value="DUF6088"/>
    <property type="match status" value="1"/>
</dbReference>
<gene>
    <name evidence="1" type="ORF">OM075_23225</name>
</gene>
<evidence type="ECO:0000313" key="2">
    <source>
        <dbReference type="Proteomes" id="UP001209229"/>
    </source>
</evidence>
<proteinExistence type="predicted"/>
<protein>
    <submittedName>
        <fullName evidence="1">DUF6088 family protein</fullName>
    </submittedName>
</protein>
<evidence type="ECO:0000313" key="1">
    <source>
        <dbReference type="EMBL" id="MCW3789394.1"/>
    </source>
</evidence>
<organism evidence="1 2">
    <name type="scientific">Plebeiibacterium sediminum</name>
    <dbReference type="NCBI Taxonomy" id="2992112"/>
    <lineage>
        <taxon>Bacteria</taxon>
        <taxon>Pseudomonadati</taxon>
        <taxon>Bacteroidota</taxon>
        <taxon>Bacteroidia</taxon>
        <taxon>Marinilabiliales</taxon>
        <taxon>Marinilabiliaceae</taxon>
        <taxon>Plebeiibacterium</taxon>
    </lineage>
</organism>
<comment type="caution">
    <text evidence="1">The sequence shown here is derived from an EMBL/GenBank/DDBJ whole genome shotgun (WGS) entry which is preliminary data.</text>
</comment>
<reference evidence="1" key="1">
    <citation type="submission" date="2022-10" db="EMBL/GenBank/DDBJ databases">
        <authorList>
            <person name="Yu W.X."/>
        </authorList>
    </citation>
    <scope>NUCLEOTIDE SEQUENCE</scope>
    <source>
        <strain evidence="1">AAT</strain>
    </source>
</reference>